<dbReference type="EMBL" id="JAJAQC010000008">
    <property type="protein sequence ID" value="MDA0564121.1"/>
    <property type="molecule type" value="Genomic_DNA"/>
</dbReference>
<organism evidence="2 3">
    <name type="scientific">Streptomonospora mangrovi</name>
    <dbReference type="NCBI Taxonomy" id="2883123"/>
    <lineage>
        <taxon>Bacteria</taxon>
        <taxon>Bacillati</taxon>
        <taxon>Actinomycetota</taxon>
        <taxon>Actinomycetes</taxon>
        <taxon>Streptosporangiales</taxon>
        <taxon>Nocardiopsidaceae</taxon>
        <taxon>Streptomonospora</taxon>
    </lineage>
</organism>
<proteinExistence type="predicted"/>
<dbReference type="Proteomes" id="UP001140076">
    <property type="component" value="Unassembled WGS sequence"/>
</dbReference>
<evidence type="ECO:0008006" key="4">
    <source>
        <dbReference type="Google" id="ProtNLM"/>
    </source>
</evidence>
<evidence type="ECO:0000256" key="1">
    <source>
        <dbReference type="SAM" id="Phobius"/>
    </source>
</evidence>
<keyword evidence="3" id="KW-1185">Reference proteome</keyword>
<dbReference type="RefSeq" id="WP_270071396.1">
    <property type="nucleotide sequence ID" value="NZ_JAJAQC010000008.1"/>
</dbReference>
<gene>
    <name evidence="2" type="ORF">LG943_07240</name>
</gene>
<evidence type="ECO:0000313" key="3">
    <source>
        <dbReference type="Proteomes" id="UP001140076"/>
    </source>
</evidence>
<evidence type="ECO:0000313" key="2">
    <source>
        <dbReference type="EMBL" id="MDA0564121.1"/>
    </source>
</evidence>
<protein>
    <recommendedName>
        <fullName evidence="4">Transmembrane protein</fullName>
    </recommendedName>
</protein>
<keyword evidence="1" id="KW-0472">Membrane</keyword>
<reference evidence="2" key="1">
    <citation type="submission" date="2021-10" db="EMBL/GenBank/DDBJ databases">
        <title>Streptomonospora sp. nov., isolated from mangrove soil.</title>
        <authorList>
            <person name="Chen X."/>
            <person name="Ge X."/>
            <person name="Liu W."/>
        </authorList>
    </citation>
    <scope>NUCLEOTIDE SEQUENCE</scope>
    <source>
        <strain evidence="2">S1-112</strain>
    </source>
</reference>
<keyword evidence="1" id="KW-1133">Transmembrane helix</keyword>
<feature type="transmembrane region" description="Helical" evidence="1">
    <location>
        <begin position="61"/>
        <end position="87"/>
    </location>
</feature>
<comment type="caution">
    <text evidence="2">The sequence shown here is derived from an EMBL/GenBank/DDBJ whole genome shotgun (WGS) entry which is preliminary data.</text>
</comment>
<dbReference type="AlphaFoldDB" id="A0A9X3NL88"/>
<accession>A0A9X3NL88</accession>
<keyword evidence="1" id="KW-0812">Transmembrane</keyword>
<name>A0A9X3NL88_9ACTN</name>
<sequence>MVRNTVRRLFAAFVLIAIGWAAAMLVIGSDGLLSDLALRLLPLGCVRAFASYPAQYDCQDIGFVGVFAFWGLAASALTLLVCAVATWNGRSADPRREAARPDPDD</sequence>